<reference evidence="2" key="1">
    <citation type="journal article" date="2019" name="Int. J. Syst. Evol. Microbiol.">
        <title>The Global Catalogue of Microorganisms (GCM) 10K type strain sequencing project: providing services to taxonomists for standard genome sequencing and annotation.</title>
        <authorList>
            <consortium name="The Broad Institute Genomics Platform"/>
            <consortium name="The Broad Institute Genome Sequencing Center for Infectious Disease"/>
            <person name="Wu L."/>
            <person name="Ma J."/>
        </authorList>
    </citation>
    <scope>NUCLEOTIDE SEQUENCE [LARGE SCALE GENOMIC DNA]</scope>
    <source>
        <strain evidence="2">JCM 13008</strain>
    </source>
</reference>
<keyword evidence="2" id="KW-1185">Reference proteome</keyword>
<comment type="caution">
    <text evidence="1">The sequence shown here is derived from an EMBL/GenBank/DDBJ whole genome shotgun (WGS) entry which is preliminary data.</text>
</comment>
<dbReference type="RefSeq" id="WP_343995318.1">
    <property type="nucleotide sequence ID" value="NZ_BAAALG010000011.1"/>
</dbReference>
<protein>
    <submittedName>
        <fullName evidence="1">Uncharacterized protein</fullName>
    </submittedName>
</protein>
<sequence length="362" mass="39788">MGWPELDPSFLRLRREVDATGVDALTALTDRVGLPGVLADLNRDAHRARMPRLLGRAVHEAYAWDAFDSADPRWWPQGITTAADAADAELAGRRIVLASWYSKKIAEGTHGSRITVLDLDARRYRHVLLVAPTYRDGDLRLAPLKVHAGGIAWCGRYLHVAATGRGFATCHLDDIVRIPDEVGLADRTRLGASGAGVASFGHRYVLPVREWHRGETVGDGARLRYSFLSTAHGPGGPSLIAGEYGRGTQSTRVARYALEPGTWDLRTDAAGVAHPVALHEVGLQRMQGVAVAGDDWYVTTSNGPVWPGTVHAGRPGTLRARHLATPIGPEDIVHWPGREELWSVSEHPWRRWVFGMRRDWFG</sequence>
<dbReference type="Proteomes" id="UP001501581">
    <property type="component" value="Unassembled WGS sequence"/>
</dbReference>
<name>A0ABP4EHS6_9ACTN</name>
<proteinExistence type="predicted"/>
<accession>A0ABP4EHS6</accession>
<evidence type="ECO:0000313" key="1">
    <source>
        <dbReference type="EMBL" id="GAA1106139.1"/>
    </source>
</evidence>
<dbReference type="EMBL" id="BAAALG010000011">
    <property type="protein sequence ID" value="GAA1106139.1"/>
    <property type="molecule type" value="Genomic_DNA"/>
</dbReference>
<gene>
    <name evidence="1" type="ORF">GCM10009668_27190</name>
</gene>
<organism evidence="1 2">
    <name type="scientific">Nocardioides dubius</name>
    <dbReference type="NCBI Taxonomy" id="317019"/>
    <lineage>
        <taxon>Bacteria</taxon>
        <taxon>Bacillati</taxon>
        <taxon>Actinomycetota</taxon>
        <taxon>Actinomycetes</taxon>
        <taxon>Propionibacteriales</taxon>
        <taxon>Nocardioidaceae</taxon>
        <taxon>Nocardioides</taxon>
    </lineage>
</organism>
<evidence type="ECO:0000313" key="2">
    <source>
        <dbReference type="Proteomes" id="UP001501581"/>
    </source>
</evidence>